<dbReference type="RefSeq" id="WP_135035793.1">
    <property type="nucleotide sequence ID" value="NZ_BLLS01000030.1"/>
</dbReference>
<accession>A0A7J0A1I5</accession>
<dbReference type="GO" id="GO:0003677">
    <property type="term" value="F:DNA binding"/>
    <property type="evidence" value="ECO:0007669"/>
    <property type="project" value="InterPro"/>
</dbReference>
<evidence type="ECO:0000313" key="5">
    <source>
        <dbReference type="EMBL" id="GFH86137.1"/>
    </source>
</evidence>
<dbReference type="EMBL" id="BLLS01000030">
    <property type="protein sequence ID" value="GFH86137.1"/>
    <property type="molecule type" value="Genomic_DNA"/>
</dbReference>
<dbReference type="Proteomes" id="UP000491181">
    <property type="component" value="Unassembled WGS sequence"/>
</dbReference>
<dbReference type="CDD" id="cd01029">
    <property type="entry name" value="TOPRIM_primases"/>
    <property type="match status" value="1"/>
</dbReference>
<dbReference type="AlphaFoldDB" id="A0A7J0A1I5"/>
<dbReference type="GO" id="GO:0008270">
    <property type="term" value="F:zinc ion binding"/>
    <property type="evidence" value="ECO:0007669"/>
    <property type="project" value="UniProtKB-KW"/>
</dbReference>
<organism evidence="5 8">
    <name type="scientific">Bacteroides acidifaciens</name>
    <dbReference type="NCBI Taxonomy" id="85831"/>
    <lineage>
        <taxon>Bacteria</taxon>
        <taxon>Pseudomonadati</taxon>
        <taxon>Bacteroidota</taxon>
        <taxon>Bacteroidia</taxon>
        <taxon>Bacteroidales</taxon>
        <taxon>Bacteroidaceae</taxon>
        <taxon>Bacteroides</taxon>
    </lineage>
</organism>
<dbReference type="PANTHER" id="PTHR30313">
    <property type="entry name" value="DNA PRIMASE"/>
    <property type="match status" value="1"/>
</dbReference>
<keyword evidence="5" id="KW-0548">Nucleotidyltransferase</keyword>
<evidence type="ECO:0000259" key="4">
    <source>
        <dbReference type="Pfam" id="PF01807"/>
    </source>
</evidence>
<feature type="domain" description="Zinc finger CHC2-type" evidence="4">
    <location>
        <begin position="25"/>
        <end position="94"/>
    </location>
</feature>
<sequence length="316" mass="36322">MNIDEIRQIPLVDFLNHLGYQPTGRDSKGLWFYSPYRNERKPSFHVNPRKNLWYDFGSGAGGDIFNLVGELTGETDFIKRAEFIAQKMQLAVEKPYKPMPFKEEPTFENVEIFRLEAPALLKYLADRGISRDIAQRYCVQVDYELHGKRFYAIGFENNAHGYELRNSFFKGSYPPKHITHISNGNARCNVFEGFIDFLSAERLGYNDGTDTIVLNSVSNLNKAIVPMREYSVVSCYLDNDNAGRSALVKLQQELGDKVMDKSALYPNNKDLNDFLCQREQCQTKGLSNAECSQERREAHHLMSLYPKQTTKSKLKL</sequence>
<dbReference type="Pfam" id="PF13155">
    <property type="entry name" value="Toprim_2"/>
    <property type="match status" value="1"/>
</dbReference>
<dbReference type="Proteomes" id="UP000298073">
    <property type="component" value="Unassembled WGS sequence"/>
</dbReference>
<dbReference type="GO" id="GO:0005737">
    <property type="term" value="C:cytoplasm"/>
    <property type="evidence" value="ECO:0007669"/>
    <property type="project" value="TreeGrafter"/>
</dbReference>
<comment type="caution">
    <text evidence="5">The sequence shown here is derived from an EMBL/GenBank/DDBJ whole genome shotgun (WGS) entry which is preliminary data.</text>
</comment>
<keyword evidence="1" id="KW-0479">Metal-binding</keyword>
<dbReference type="GO" id="GO:0003899">
    <property type="term" value="F:DNA-directed RNA polymerase activity"/>
    <property type="evidence" value="ECO:0007669"/>
    <property type="project" value="InterPro"/>
</dbReference>
<dbReference type="OrthoDB" id="8536512at2"/>
<dbReference type="Gene3D" id="3.40.1360.10">
    <property type="match status" value="1"/>
</dbReference>
<proteinExistence type="predicted"/>
<dbReference type="EMBL" id="SPPV01000004">
    <property type="protein sequence ID" value="TFU51887.1"/>
    <property type="molecule type" value="Genomic_DNA"/>
</dbReference>
<evidence type="ECO:0000313" key="6">
    <source>
        <dbReference type="EMBL" id="TFU51887.1"/>
    </source>
</evidence>
<evidence type="ECO:0000313" key="7">
    <source>
        <dbReference type="Proteomes" id="UP000298073"/>
    </source>
</evidence>
<name>A0A7J0A1I5_9BACE</name>
<evidence type="ECO:0000256" key="2">
    <source>
        <dbReference type="ARBA" id="ARBA00022771"/>
    </source>
</evidence>
<keyword evidence="3" id="KW-0862">Zinc</keyword>
<evidence type="ECO:0000313" key="8">
    <source>
        <dbReference type="Proteomes" id="UP000491181"/>
    </source>
</evidence>
<dbReference type="SUPFAM" id="SSF57783">
    <property type="entry name" value="Zinc beta-ribbon"/>
    <property type="match status" value="1"/>
</dbReference>
<gene>
    <name evidence="5" type="primary">dnaG_4</name>
    <name evidence="6" type="ORF">E4T97_03450</name>
    <name evidence="5" type="ORF">IMSAGC001_01543</name>
</gene>
<dbReference type="SUPFAM" id="SSF56731">
    <property type="entry name" value="DNA primase core"/>
    <property type="match status" value="1"/>
</dbReference>
<dbReference type="EC" id="2.7.7.-" evidence="5"/>
<dbReference type="Gene3D" id="3.90.580.10">
    <property type="entry name" value="Zinc finger, CHC2-type domain"/>
    <property type="match status" value="1"/>
</dbReference>
<dbReference type="InterPro" id="IPR002694">
    <property type="entry name" value="Znf_CHC2"/>
</dbReference>
<reference evidence="5 8" key="2">
    <citation type="journal article" date="2020" name="Microbiome">
        <title>Single-cell genomics of uncultured bacteria reveals dietary fiber responders in the mouse gut microbiota.</title>
        <authorList>
            <person name="Chijiiwa R."/>
            <person name="Hosokawa M."/>
            <person name="Kogawa M."/>
            <person name="Nishikawa Y."/>
            <person name="Ide K."/>
            <person name="Sakanashi C."/>
            <person name="Takahashi K."/>
            <person name="Takeyama H."/>
        </authorList>
    </citation>
    <scope>NUCLEOTIDE SEQUENCE [LARGE SCALE GENOMIC DNA]</scope>
    <source>
        <strain evidence="5">IMSAGC_001</strain>
    </source>
</reference>
<dbReference type="InterPro" id="IPR034154">
    <property type="entry name" value="TOPRIM_DnaG/twinkle"/>
</dbReference>
<evidence type="ECO:0000256" key="1">
    <source>
        <dbReference type="ARBA" id="ARBA00022723"/>
    </source>
</evidence>
<dbReference type="InterPro" id="IPR036977">
    <property type="entry name" value="DNA_primase_Znf_CHC2"/>
</dbReference>
<dbReference type="GO" id="GO:0006269">
    <property type="term" value="P:DNA replication, synthesis of primer"/>
    <property type="evidence" value="ECO:0007669"/>
    <property type="project" value="TreeGrafter"/>
</dbReference>
<dbReference type="Pfam" id="PF01807">
    <property type="entry name" value="Zn_ribbon_DnaG"/>
    <property type="match status" value="1"/>
</dbReference>
<keyword evidence="2" id="KW-0863">Zinc-finger</keyword>
<keyword evidence="5" id="KW-0808">Transferase</keyword>
<dbReference type="PANTHER" id="PTHR30313:SF2">
    <property type="entry name" value="DNA PRIMASE"/>
    <property type="match status" value="1"/>
</dbReference>
<reference evidence="6 7" key="1">
    <citation type="submission" date="2019-03" db="EMBL/GenBank/DDBJ databases">
        <title>Diversity of the mouse oral microbiome.</title>
        <authorList>
            <person name="Joseph S."/>
            <person name="Aduse-Opoku J."/>
            <person name="Curtis M."/>
            <person name="Wade W."/>
            <person name="Hashim A."/>
        </authorList>
    </citation>
    <scope>NUCLEOTIDE SEQUENCE [LARGE SCALE GENOMIC DNA]</scope>
    <source>
        <strain evidence="6 7">P2318</strain>
    </source>
</reference>
<evidence type="ECO:0000256" key="3">
    <source>
        <dbReference type="ARBA" id="ARBA00022833"/>
    </source>
</evidence>
<protein>
    <submittedName>
        <fullName evidence="5">DNA primase</fullName>
        <ecNumber evidence="5">2.7.7.-</ecNumber>
    </submittedName>
</protein>
<dbReference type="InterPro" id="IPR050219">
    <property type="entry name" value="DnaG_primase"/>
</dbReference>